<dbReference type="InterPro" id="IPR011990">
    <property type="entry name" value="TPR-like_helical_dom_sf"/>
</dbReference>
<comment type="caution">
    <text evidence="3">The sequence shown here is derived from an EMBL/GenBank/DDBJ whole genome shotgun (WGS) entry which is preliminary data.</text>
</comment>
<evidence type="ECO:0000313" key="3">
    <source>
        <dbReference type="EMBL" id="KAF2716759.1"/>
    </source>
</evidence>
<dbReference type="Pfam" id="PF08238">
    <property type="entry name" value="Sel1"/>
    <property type="match status" value="7"/>
</dbReference>
<feature type="compositionally biased region" description="Basic and acidic residues" evidence="2">
    <location>
        <begin position="37"/>
        <end position="52"/>
    </location>
</feature>
<organism evidence="3 4">
    <name type="scientific">Polychaeton citri CBS 116435</name>
    <dbReference type="NCBI Taxonomy" id="1314669"/>
    <lineage>
        <taxon>Eukaryota</taxon>
        <taxon>Fungi</taxon>
        <taxon>Dikarya</taxon>
        <taxon>Ascomycota</taxon>
        <taxon>Pezizomycotina</taxon>
        <taxon>Dothideomycetes</taxon>
        <taxon>Dothideomycetidae</taxon>
        <taxon>Capnodiales</taxon>
        <taxon>Capnodiaceae</taxon>
        <taxon>Polychaeton</taxon>
    </lineage>
</organism>
<feature type="compositionally biased region" description="Polar residues" evidence="2">
    <location>
        <begin position="242"/>
        <end position="255"/>
    </location>
</feature>
<reference evidence="3" key="1">
    <citation type="journal article" date="2020" name="Stud. Mycol.">
        <title>101 Dothideomycetes genomes: a test case for predicting lifestyles and emergence of pathogens.</title>
        <authorList>
            <person name="Haridas S."/>
            <person name="Albert R."/>
            <person name="Binder M."/>
            <person name="Bloem J."/>
            <person name="Labutti K."/>
            <person name="Salamov A."/>
            <person name="Andreopoulos B."/>
            <person name="Baker S."/>
            <person name="Barry K."/>
            <person name="Bills G."/>
            <person name="Bluhm B."/>
            <person name="Cannon C."/>
            <person name="Castanera R."/>
            <person name="Culley D."/>
            <person name="Daum C."/>
            <person name="Ezra D."/>
            <person name="Gonzalez J."/>
            <person name="Henrissat B."/>
            <person name="Kuo A."/>
            <person name="Liang C."/>
            <person name="Lipzen A."/>
            <person name="Lutzoni F."/>
            <person name="Magnuson J."/>
            <person name="Mondo S."/>
            <person name="Nolan M."/>
            <person name="Ohm R."/>
            <person name="Pangilinan J."/>
            <person name="Park H.-J."/>
            <person name="Ramirez L."/>
            <person name="Alfaro M."/>
            <person name="Sun H."/>
            <person name="Tritt A."/>
            <person name="Yoshinaga Y."/>
            <person name="Zwiers L.-H."/>
            <person name="Turgeon B."/>
            <person name="Goodwin S."/>
            <person name="Spatafora J."/>
            <person name="Crous P."/>
            <person name="Grigoriev I."/>
        </authorList>
    </citation>
    <scope>NUCLEOTIDE SEQUENCE</scope>
    <source>
        <strain evidence="3">CBS 116435</strain>
    </source>
</reference>
<evidence type="ECO:0000313" key="4">
    <source>
        <dbReference type="Proteomes" id="UP000799441"/>
    </source>
</evidence>
<feature type="compositionally biased region" description="Basic and acidic residues" evidence="2">
    <location>
        <begin position="80"/>
        <end position="89"/>
    </location>
</feature>
<feature type="region of interest" description="Disordered" evidence="2">
    <location>
        <begin position="1"/>
        <end position="160"/>
    </location>
</feature>
<feature type="compositionally biased region" description="Polar residues" evidence="2">
    <location>
        <begin position="93"/>
        <end position="102"/>
    </location>
</feature>
<name>A0A9P4UJU4_9PEZI</name>
<keyword evidence="1" id="KW-0677">Repeat</keyword>
<feature type="compositionally biased region" description="Low complexity" evidence="2">
    <location>
        <begin position="190"/>
        <end position="205"/>
    </location>
</feature>
<accession>A0A9P4UJU4</accession>
<protein>
    <submittedName>
        <fullName evidence="3">HCP-like protein</fullName>
    </submittedName>
</protein>
<feature type="region of interest" description="Disordered" evidence="2">
    <location>
        <begin position="178"/>
        <end position="271"/>
    </location>
</feature>
<keyword evidence="4" id="KW-1185">Reference proteome</keyword>
<feature type="compositionally biased region" description="Basic and acidic residues" evidence="2">
    <location>
        <begin position="146"/>
        <end position="160"/>
    </location>
</feature>
<dbReference type="SUPFAM" id="SSF81901">
    <property type="entry name" value="HCP-like"/>
    <property type="match status" value="1"/>
</dbReference>
<dbReference type="InterPro" id="IPR006597">
    <property type="entry name" value="Sel1-like"/>
</dbReference>
<gene>
    <name evidence="3" type="ORF">K431DRAFT_171609</name>
</gene>
<proteinExistence type="predicted"/>
<dbReference type="SMART" id="SM00671">
    <property type="entry name" value="SEL1"/>
    <property type="match status" value="7"/>
</dbReference>
<dbReference type="Gene3D" id="1.25.40.10">
    <property type="entry name" value="Tetratricopeptide repeat domain"/>
    <property type="match status" value="2"/>
</dbReference>
<dbReference type="AlphaFoldDB" id="A0A9P4UJU4"/>
<dbReference type="Proteomes" id="UP000799441">
    <property type="component" value="Unassembled WGS sequence"/>
</dbReference>
<sequence length="699" mass="76342">MAGRSENAPPRTPINPPEQLWPRQQHSPGRTVLPSPDRNKRLRGIDHPEVRLQETPASPVNISPPRPGIREAEVASIREASIRDHDSRRSSRNIPSPDSSTAAKLRSSAGASAESLPFRPRPGSGSVRIVRDRSPHSRASSGSYPRIEEEGHEHEFGGELHQAHEETPGLQYFAFEDSPRKKEKQRVQRASHAATASTGSSSSGENHSRHHRGLSVPHNAALPRPVSSYTLNTSEGRGRTLSPLSANSATNSPNGSPRIHARDISASRRSPASRPISYIDLLSSVPYNQQIAPGSGPMDNTDLQGIVGNAASLLDTKKTLEMYRANVKKTNQPDIQYEFAMFMINVAKTIGGDPSANSSGLDPEALFQEAKEILVRLSDRAYPFAQYYLGDGYFSGVFSSKKDNKPNYDKAFHLFLGASKHGHAEASYRAALCYEFGWGTGKSYPKAIQFHRQAASKGHPGAATRLALACLRGDMGLGGGGVRSKHYREGVKWLKRATESADFQYNSAPFELGQLHLTGYGDDIFKDEAYAAQLFTQSAELGHVEANFQMGQAYELGLYGCPRDAALSVHFYNGAASRDMPEAMMALCAWYMVGAEPVLERDEGEAYAWALRAAEMEFPKAEYAVGYFTEMGIGCRRDPLEANVWYVRAADKGNEVAKQRLDIIREAAMGGDAGIPMTKAEAKTRELGAGGKKKILGIF</sequence>
<evidence type="ECO:0000256" key="1">
    <source>
        <dbReference type="ARBA" id="ARBA00022737"/>
    </source>
</evidence>
<dbReference type="InterPro" id="IPR051726">
    <property type="entry name" value="Chitin_Synth_Reg"/>
</dbReference>
<dbReference type="EMBL" id="MU003863">
    <property type="protein sequence ID" value="KAF2716759.1"/>
    <property type="molecule type" value="Genomic_DNA"/>
</dbReference>
<dbReference type="OrthoDB" id="272077at2759"/>
<dbReference type="PANTHER" id="PTHR46430">
    <property type="entry name" value="PROTEIN SKT5-RELATED"/>
    <property type="match status" value="1"/>
</dbReference>
<dbReference type="PANTHER" id="PTHR46430:SF1">
    <property type="entry name" value="CHITIN SYNTHASE REGULATOR SKT5-RELATED"/>
    <property type="match status" value="1"/>
</dbReference>
<evidence type="ECO:0000256" key="2">
    <source>
        <dbReference type="SAM" id="MobiDB-lite"/>
    </source>
</evidence>